<dbReference type="PANTHER" id="PTHR13794">
    <property type="entry name" value="ENOLASE SUPERFAMILY, MANDELATE RACEMASE"/>
    <property type="match status" value="1"/>
</dbReference>
<dbReference type="SFLD" id="SFLDS00001">
    <property type="entry name" value="Enolase"/>
    <property type="match status" value="1"/>
</dbReference>
<dbReference type="Gene3D" id="3.30.390.10">
    <property type="entry name" value="Enolase-like, N-terminal domain"/>
    <property type="match status" value="1"/>
</dbReference>
<dbReference type="Gene3D" id="3.20.20.120">
    <property type="entry name" value="Enolase-like C-terminal domain"/>
    <property type="match status" value="1"/>
</dbReference>
<accession>A0A6J4N1F6</accession>
<dbReference type="SUPFAM" id="SSF54826">
    <property type="entry name" value="Enolase N-terminal domain-like"/>
    <property type="match status" value="1"/>
</dbReference>
<evidence type="ECO:0000256" key="6">
    <source>
        <dbReference type="ARBA" id="ARBA00023239"/>
    </source>
</evidence>
<organism evidence="8">
    <name type="scientific">uncultured Propionibacteriaceae bacterium</name>
    <dbReference type="NCBI Taxonomy" id="257457"/>
    <lineage>
        <taxon>Bacteria</taxon>
        <taxon>Bacillati</taxon>
        <taxon>Actinomycetota</taxon>
        <taxon>Actinomycetes</taxon>
        <taxon>Propionibacteriales</taxon>
        <taxon>Propionibacteriaceae</taxon>
        <taxon>environmental samples</taxon>
    </lineage>
</organism>
<dbReference type="SUPFAM" id="SSF51604">
    <property type="entry name" value="Enolase C-terminal domain-like"/>
    <property type="match status" value="1"/>
</dbReference>
<dbReference type="GO" id="GO:0000287">
    <property type="term" value="F:magnesium ion binding"/>
    <property type="evidence" value="ECO:0007669"/>
    <property type="project" value="TreeGrafter"/>
</dbReference>
<dbReference type="InterPro" id="IPR034610">
    <property type="entry name" value="L-fuconate_dehydratase"/>
</dbReference>
<evidence type="ECO:0000256" key="5">
    <source>
        <dbReference type="ARBA" id="ARBA00022842"/>
    </source>
</evidence>
<evidence type="ECO:0000313" key="8">
    <source>
        <dbReference type="EMBL" id="CAA9375169.1"/>
    </source>
</evidence>
<dbReference type="InterPro" id="IPR013341">
    <property type="entry name" value="Mandelate_racemase_N_dom"/>
</dbReference>
<dbReference type="InterPro" id="IPR046945">
    <property type="entry name" value="RHMD-like"/>
</dbReference>
<dbReference type="SFLD" id="SFLDG00179">
    <property type="entry name" value="mandelate_racemase"/>
    <property type="match status" value="1"/>
</dbReference>
<dbReference type="GO" id="GO:0050023">
    <property type="term" value="F:L-fuconate dehydratase activity"/>
    <property type="evidence" value="ECO:0007669"/>
    <property type="project" value="UniProtKB-EC"/>
</dbReference>
<keyword evidence="6 8" id="KW-0456">Lyase</keyword>
<proteinExistence type="predicted"/>
<evidence type="ECO:0000256" key="2">
    <source>
        <dbReference type="ARBA" id="ARBA00001946"/>
    </source>
</evidence>
<evidence type="ECO:0000259" key="7">
    <source>
        <dbReference type="SMART" id="SM00922"/>
    </source>
</evidence>
<keyword evidence="4" id="KW-0479">Metal-binding</keyword>
<sequence>MTKIIGAEIVDVRFPTSLELDGSDAVNVDPDYSAAYLRLVTDEGPDGYGLVFTAGRGNEVVVAAIQSAVDLLPDEEVETLLGHLGQVSKALVHDSQFRWIGPEKGAAHMAAGAVLNALWDLKAKQAGLPLWELLARMSPEELVEVVDFTHLRDAITEAEALEIFTRGQDGKEERIAALKQHGYAAYTTSAGWLGYSDDKMVRLAKEAVADGFTLIKLKVGASVDDDVRRMRLAREAVGPDIKIAIDANQIWEVHEASAWINALGHDVYWVEEPTSPDDVLGHARIRREISPVRVATGEAVQNRIIFKQLLQAEALDFMQIDSTRVAGPNENIANLLLAAKFGIPVCPHAGGVGLCELVVHFSFFDFAVVSTALENRVIEFVDHLHEHFVAPVTVVNGRYQAPGAPGNGAEMYADSVSRWTYPAGAGWEELRSSGRITAIASD</sequence>
<dbReference type="InterPro" id="IPR036849">
    <property type="entry name" value="Enolase-like_C_sf"/>
</dbReference>
<name>A0A6J4N1F6_9ACTN</name>
<dbReference type="GO" id="GO:0016052">
    <property type="term" value="P:carbohydrate catabolic process"/>
    <property type="evidence" value="ECO:0007669"/>
    <property type="project" value="InterPro"/>
</dbReference>
<comment type="catalytic activity">
    <reaction evidence="1">
        <text>L-fuconate = 2-dehydro-3-deoxy-L-fuconate + H2O</text>
        <dbReference type="Rhea" id="RHEA:22772"/>
        <dbReference type="ChEBI" id="CHEBI:15377"/>
        <dbReference type="ChEBI" id="CHEBI:21291"/>
        <dbReference type="ChEBI" id="CHEBI:37448"/>
        <dbReference type="EC" id="4.2.1.68"/>
    </reaction>
</comment>
<keyword evidence="5" id="KW-0460">Magnesium</keyword>
<dbReference type="EC" id="4.2.1.68" evidence="3"/>
<dbReference type="EMBL" id="CADCUO010000032">
    <property type="protein sequence ID" value="CAA9375169.1"/>
    <property type="molecule type" value="Genomic_DNA"/>
</dbReference>
<gene>
    <name evidence="8" type="ORF">AVDCRST_MAG75-461</name>
</gene>
<dbReference type="SFLD" id="SFLDF00111">
    <property type="entry name" value="L-fuconate_dehydratase"/>
    <property type="match status" value="1"/>
</dbReference>
<dbReference type="PANTHER" id="PTHR13794:SF58">
    <property type="entry name" value="MITOCHONDRIAL ENOLASE SUPERFAMILY MEMBER 1"/>
    <property type="match status" value="1"/>
</dbReference>
<evidence type="ECO:0000256" key="1">
    <source>
        <dbReference type="ARBA" id="ARBA00001737"/>
    </source>
</evidence>
<comment type="cofactor">
    <cofactor evidence="2">
        <name>Mg(2+)</name>
        <dbReference type="ChEBI" id="CHEBI:18420"/>
    </cofactor>
</comment>
<dbReference type="SMART" id="SM00922">
    <property type="entry name" value="MR_MLE"/>
    <property type="match status" value="1"/>
</dbReference>
<evidence type="ECO:0000256" key="3">
    <source>
        <dbReference type="ARBA" id="ARBA00013142"/>
    </source>
</evidence>
<reference evidence="8" key="1">
    <citation type="submission" date="2020-02" db="EMBL/GenBank/DDBJ databases">
        <authorList>
            <person name="Meier V. D."/>
        </authorList>
    </citation>
    <scope>NUCLEOTIDE SEQUENCE</scope>
    <source>
        <strain evidence="8">AVDCRST_MAG75</strain>
    </source>
</reference>
<dbReference type="AlphaFoldDB" id="A0A6J4N1F6"/>
<feature type="domain" description="Mandelate racemase/muconate lactonizing enzyme C-terminal" evidence="7">
    <location>
        <begin position="197"/>
        <end position="292"/>
    </location>
</feature>
<dbReference type="InterPro" id="IPR013342">
    <property type="entry name" value="Mandelate_racemase_C"/>
</dbReference>
<evidence type="ECO:0000256" key="4">
    <source>
        <dbReference type="ARBA" id="ARBA00022723"/>
    </source>
</evidence>
<dbReference type="InterPro" id="IPR029017">
    <property type="entry name" value="Enolase-like_N"/>
</dbReference>
<dbReference type="InterPro" id="IPR029065">
    <property type="entry name" value="Enolase_C-like"/>
</dbReference>
<dbReference type="Pfam" id="PF02746">
    <property type="entry name" value="MR_MLE_N"/>
    <property type="match status" value="1"/>
</dbReference>
<protein>
    <recommendedName>
        <fullName evidence="3">L-fuconate dehydratase</fullName>
        <ecNumber evidence="3">4.2.1.68</ecNumber>
    </recommendedName>
</protein>
<dbReference type="Pfam" id="PF13378">
    <property type="entry name" value="MR_MLE_C"/>
    <property type="match status" value="1"/>
</dbReference>